<feature type="region of interest" description="Disordered" evidence="5">
    <location>
        <begin position="160"/>
        <end position="201"/>
    </location>
</feature>
<dbReference type="GO" id="GO:0016020">
    <property type="term" value="C:membrane"/>
    <property type="evidence" value="ECO:0007669"/>
    <property type="project" value="TreeGrafter"/>
</dbReference>
<keyword evidence="2" id="KW-0677">Repeat</keyword>
<organism evidence="7">
    <name type="scientific">Corethron hystrix</name>
    <dbReference type="NCBI Taxonomy" id="216773"/>
    <lineage>
        <taxon>Eukaryota</taxon>
        <taxon>Sar</taxon>
        <taxon>Stramenopiles</taxon>
        <taxon>Ochrophyta</taxon>
        <taxon>Bacillariophyta</taxon>
        <taxon>Coscinodiscophyceae</taxon>
        <taxon>Corethrophycidae</taxon>
        <taxon>Corethrales</taxon>
        <taxon>Corethraceae</taxon>
        <taxon>Corethron</taxon>
    </lineage>
</organism>
<feature type="repeat" description="TPR" evidence="4">
    <location>
        <begin position="113"/>
        <end position="146"/>
    </location>
</feature>
<feature type="domain" description="Activator of Hsp90 ATPase AHSA1-like N-terminal" evidence="6">
    <location>
        <begin position="282"/>
        <end position="415"/>
    </location>
</feature>
<dbReference type="GO" id="GO:0060090">
    <property type="term" value="F:molecular adaptor activity"/>
    <property type="evidence" value="ECO:0007669"/>
    <property type="project" value="TreeGrafter"/>
</dbReference>
<keyword evidence="3 4" id="KW-0802">TPR repeat</keyword>
<evidence type="ECO:0000256" key="3">
    <source>
        <dbReference type="ARBA" id="ARBA00022803"/>
    </source>
</evidence>
<dbReference type="PANTHER" id="PTHR45831">
    <property type="entry name" value="LD24721P"/>
    <property type="match status" value="1"/>
</dbReference>
<accession>A0A7S1FW04</accession>
<evidence type="ECO:0000256" key="5">
    <source>
        <dbReference type="SAM" id="MobiDB-lite"/>
    </source>
</evidence>
<evidence type="ECO:0000256" key="1">
    <source>
        <dbReference type="ARBA" id="ARBA00006817"/>
    </source>
</evidence>
<evidence type="ECO:0000256" key="2">
    <source>
        <dbReference type="ARBA" id="ARBA00022737"/>
    </source>
</evidence>
<evidence type="ECO:0000313" key="7">
    <source>
        <dbReference type="EMBL" id="CAD8891832.1"/>
    </source>
</evidence>
<dbReference type="SUPFAM" id="SSF48452">
    <property type="entry name" value="TPR-like"/>
    <property type="match status" value="1"/>
</dbReference>
<evidence type="ECO:0000256" key="4">
    <source>
        <dbReference type="PROSITE-ProRule" id="PRU00339"/>
    </source>
</evidence>
<name>A0A7S1FW04_9STRA</name>
<protein>
    <recommendedName>
        <fullName evidence="6">Activator of Hsp90 ATPase AHSA1-like N-terminal domain-containing protein</fullName>
    </recommendedName>
</protein>
<dbReference type="SMART" id="SM00028">
    <property type="entry name" value="TPR"/>
    <property type="match status" value="3"/>
</dbReference>
<proteinExistence type="inferred from homology"/>
<feature type="compositionally biased region" description="Low complexity" evidence="5">
    <location>
        <begin position="178"/>
        <end position="192"/>
    </location>
</feature>
<dbReference type="AlphaFoldDB" id="A0A7S1FW04"/>
<dbReference type="PROSITE" id="PS50005">
    <property type="entry name" value="TPR"/>
    <property type="match status" value="1"/>
</dbReference>
<dbReference type="InterPro" id="IPR047150">
    <property type="entry name" value="SGT"/>
</dbReference>
<dbReference type="Gene3D" id="3.15.10.20">
    <property type="entry name" value="Activator of Hsp90 ATPase Aha1, N-terminal domain"/>
    <property type="match status" value="1"/>
</dbReference>
<dbReference type="EMBL" id="HBFR01026425">
    <property type="protein sequence ID" value="CAD8891832.1"/>
    <property type="molecule type" value="Transcribed_RNA"/>
</dbReference>
<dbReference type="Gene3D" id="1.25.40.10">
    <property type="entry name" value="Tetratricopeptide repeat domain"/>
    <property type="match status" value="1"/>
</dbReference>
<dbReference type="GO" id="GO:0051087">
    <property type="term" value="F:protein-folding chaperone binding"/>
    <property type="evidence" value="ECO:0007669"/>
    <property type="project" value="InterPro"/>
</dbReference>
<comment type="similarity">
    <text evidence="1">Belongs to the AHA1 family.</text>
</comment>
<dbReference type="SMART" id="SM01000">
    <property type="entry name" value="Aha1_N"/>
    <property type="match status" value="1"/>
</dbReference>
<dbReference type="GO" id="GO:0001671">
    <property type="term" value="F:ATPase activator activity"/>
    <property type="evidence" value="ECO:0007669"/>
    <property type="project" value="InterPro"/>
</dbReference>
<dbReference type="GO" id="GO:0006620">
    <property type="term" value="P:post-translational protein targeting to endoplasmic reticulum membrane"/>
    <property type="evidence" value="ECO:0007669"/>
    <property type="project" value="TreeGrafter"/>
</dbReference>
<dbReference type="PANTHER" id="PTHR45831:SF2">
    <property type="entry name" value="LD24721P"/>
    <property type="match status" value="1"/>
</dbReference>
<dbReference type="InterPro" id="IPR019734">
    <property type="entry name" value="TPR_rpt"/>
</dbReference>
<sequence>MTLPSAPNGGPLGGSLSIHSDVLNAPIPPTKEGKDGLVSELKSRARLTMASGNYPLAEAFYGKAVEVLSGCEGVKHDLAVLYANRSLARLNQNKKDDAIEDATLSVSHDSLYVKGHWRLGSAYSGAGRYAEAYDAFKCGLEVDPSNKPFEREIDKCRAKMTESKIKKKKSPKAEKTKPTASPSPTSSKSVSQKSRDVSTSAAVDAEDKSLFKKSEPIRGYKIVNGKKTSFFHHEQTEEEKALIGDITPKMLDIATTSTAQDVESEERAPAVSAWNTAGTWEEKGVTAWAKETLRKAILDVSYTFGTEPIKITISAIDKMDGHASFATVRMKRRYIYEFELELSWELKNMDEVLASGKIIYPDVDGTCDGTYESSYSVIKGDAKFCKAYVSERGLKSAVDRALDGWIELFKSTYAM</sequence>
<dbReference type="InterPro" id="IPR011990">
    <property type="entry name" value="TPR-like_helical_dom_sf"/>
</dbReference>
<dbReference type="InterPro" id="IPR036338">
    <property type="entry name" value="Aha1"/>
</dbReference>
<dbReference type="InterPro" id="IPR015310">
    <property type="entry name" value="AHSA1-like_N"/>
</dbReference>
<dbReference type="GO" id="GO:0072380">
    <property type="term" value="C:TRC complex"/>
    <property type="evidence" value="ECO:0007669"/>
    <property type="project" value="TreeGrafter"/>
</dbReference>
<reference evidence="7" key="1">
    <citation type="submission" date="2021-01" db="EMBL/GenBank/DDBJ databases">
        <authorList>
            <person name="Corre E."/>
            <person name="Pelletier E."/>
            <person name="Niang G."/>
            <person name="Scheremetjew M."/>
            <person name="Finn R."/>
            <person name="Kale V."/>
            <person name="Holt S."/>
            <person name="Cochrane G."/>
            <person name="Meng A."/>
            <person name="Brown T."/>
            <person name="Cohen L."/>
        </authorList>
    </citation>
    <scope>NUCLEOTIDE SEQUENCE</scope>
    <source>
        <strain evidence="7">308</strain>
    </source>
</reference>
<evidence type="ECO:0000259" key="6">
    <source>
        <dbReference type="SMART" id="SM01000"/>
    </source>
</evidence>
<gene>
    <name evidence="7" type="ORF">CHYS00102_LOCUS19038</name>
</gene>
<dbReference type="Pfam" id="PF09229">
    <property type="entry name" value="Aha1_N"/>
    <property type="match status" value="1"/>
</dbReference>
<dbReference type="SUPFAM" id="SSF103111">
    <property type="entry name" value="Activator of Hsp90 ATPase, Aha1"/>
    <property type="match status" value="1"/>
</dbReference>